<dbReference type="PANTHER" id="PTHR15710">
    <property type="entry name" value="E3 UBIQUITIN-PROTEIN LIGASE PRAJA"/>
    <property type="match status" value="1"/>
</dbReference>
<dbReference type="HOGENOM" id="CLU_518740_0_0_1"/>
<sequence>MSSREPMWYCHECHAEMRPLMVPDPHCASCNGTFVERLENPSDDPRDRLHAPDGFGRFGEDPLANEIETFLTGLRTILRGPDPAQPRTPRNRSGSPDAFRPASPSRGSDRPAPQEPARGPTLRFDRTGDEPMRTFILRPPGQGRGADRVPPLSEFLGGARDSGPQDRNPLTGPLLAHYLLTMLASRQPGGDDFPGLLGGLFGPPPGAENGRWGDYALNQEALDQIITQIMEQSNPNAPVPATEAIMEKLPRKTLTEGSEFLDRDCAVCKDQFKLDVEDPEERIVVTLPCSHPFHQSCIMPWLKTSGTCPVCRYQLIPQPSGHAAGAGPPRTSGSNNHYSRPQGMPVPVRLRDTPGSSNFQPQDPPGSSNFRPQDPPSSSSSQLPDPPSLSSTRPHDPPSSSSSQPPDPPSLSFTRPQDPLNLSSSRSRDPPSSSSLSQNTPNPSRPPGQLRSPVSSNPPPPPDHSRSGRGDSRRASGFGGGNTILNMIGHFLHGGDRNERRGNNTSNSSRPSTEGVPGNWPDELD</sequence>
<dbReference type="OrthoDB" id="8062037at2759"/>
<keyword evidence="1" id="KW-0479">Metal-binding</keyword>
<feature type="domain" description="RING-type" evidence="6">
    <location>
        <begin position="265"/>
        <end position="312"/>
    </location>
</feature>
<dbReference type="STRING" id="914234.M2Q740"/>
<feature type="compositionally biased region" description="Low complexity" evidence="5">
    <location>
        <begin position="376"/>
        <end position="404"/>
    </location>
</feature>
<keyword evidence="8" id="KW-1185">Reference proteome</keyword>
<feature type="region of interest" description="Disordered" evidence="5">
    <location>
        <begin position="77"/>
        <end position="168"/>
    </location>
</feature>
<feature type="compositionally biased region" description="Polar residues" evidence="5">
    <location>
        <begin position="503"/>
        <end position="512"/>
    </location>
</feature>
<evidence type="ECO:0000256" key="1">
    <source>
        <dbReference type="ARBA" id="ARBA00022723"/>
    </source>
</evidence>
<dbReference type="GO" id="GO:0061630">
    <property type="term" value="F:ubiquitin protein ligase activity"/>
    <property type="evidence" value="ECO:0007669"/>
    <property type="project" value="TreeGrafter"/>
</dbReference>
<feature type="compositionally biased region" description="Basic and acidic residues" evidence="5">
    <location>
        <begin position="123"/>
        <end position="132"/>
    </location>
</feature>
<dbReference type="SMART" id="SM00184">
    <property type="entry name" value="RING"/>
    <property type="match status" value="1"/>
</dbReference>
<dbReference type="PROSITE" id="PS50089">
    <property type="entry name" value="ZF_RING_2"/>
    <property type="match status" value="1"/>
</dbReference>
<feature type="compositionally biased region" description="Low complexity" evidence="5">
    <location>
        <begin position="419"/>
        <end position="442"/>
    </location>
</feature>
<evidence type="ECO:0000256" key="5">
    <source>
        <dbReference type="SAM" id="MobiDB-lite"/>
    </source>
</evidence>
<feature type="compositionally biased region" description="Basic and acidic residues" evidence="5">
    <location>
        <begin position="463"/>
        <end position="474"/>
    </location>
</feature>
<dbReference type="Proteomes" id="UP000016930">
    <property type="component" value="Unassembled WGS sequence"/>
</dbReference>
<evidence type="ECO:0000256" key="3">
    <source>
        <dbReference type="ARBA" id="ARBA00022833"/>
    </source>
</evidence>
<name>M2Q740_CERS8</name>
<keyword evidence="2 4" id="KW-0863">Zinc-finger</keyword>
<feature type="region of interest" description="Disordered" evidence="5">
    <location>
        <begin position="38"/>
        <end position="61"/>
    </location>
</feature>
<dbReference type="AlphaFoldDB" id="M2Q740"/>
<dbReference type="GO" id="GO:0016567">
    <property type="term" value="P:protein ubiquitination"/>
    <property type="evidence" value="ECO:0007669"/>
    <property type="project" value="TreeGrafter"/>
</dbReference>
<accession>M2Q740</accession>
<proteinExistence type="predicted"/>
<dbReference type="InterPro" id="IPR001841">
    <property type="entry name" value="Znf_RING"/>
</dbReference>
<evidence type="ECO:0000313" key="7">
    <source>
        <dbReference type="EMBL" id="EMD32653.1"/>
    </source>
</evidence>
<dbReference type="GO" id="GO:0005737">
    <property type="term" value="C:cytoplasm"/>
    <property type="evidence" value="ECO:0007669"/>
    <property type="project" value="TreeGrafter"/>
</dbReference>
<feature type="region of interest" description="Disordered" evidence="5">
    <location>
        <begin position="320"/>
        <end position="525"/>
    </location>
</feature>
<dbReference type="Pfam" id="PF13639">
    <property type="entry name" value="zf-RING_2"/>
    <property type="match status" value="1"/>
</dbReference>
<organism evidence="7 8">
    <name type="scientific">Ceriporiopsis subvermispora (strain B)</name>
    <name type="common">White-rot fungus</name>
    <name type="synonym">Gelatoporia subvermispora</name>
    <dbReference type="NCBI Taxonomy" id="914234"/>
    <lineage>
        <taxon>Eukaryota</taxon>
        <taxon>Fungi</taxon>
        <taxon>Dikarya</taxon>
        <taxon>Basidiomycota</taxon>
        <taxon>Agaricomycotina</taxon>
        <taxon>Agaricomycetes</taxon>
        <taxon>Polyporales</taxon>
        <taxon>Gelatoporiaceae</taxon>
        <taxon>Gelatoporia</taxon>
    </lineage>
</organism>
<feature type="compositionally biased region" description="Basic and acidic residues" evidence="5">
    <location>
        <begin position="493"/>
        <end position="502"/>
    </location>
</feature>
<reference evidence="7 8" key="1">
    <citation type="journal article" date="2012" name="Proc. Natl. Acad. Sci. U.S.A.">
        <title>Comparative genomics of Ceriporiopsis subvermispora and Phanerochaete chrysosporium provide insight into selective ligninolysis.</title>
        <authorList>
            <person name="Fernandez-Fueyo E."/>
            <person name="Ruiz-Duenas F.J."/>
            <person name="Ferreira P."/>
            <person name="Floudas D."/>
            <person name="Hibbett D.S."/>
            <person name="Canessa P."/>
            <person name="Larrondo L.F."/>
            <person name="James T.Y."/>
            <person name="Seelenfreund D."/>
            <person name="Lobos S."/>
            <person name="Polanco R."/>
            <person name="Tello M."/>
            <person name="Honda Y."/>
            <person name="Watanabe T."/>
            <person name="Watanabe T."/>
            <person name="Ryu J.S."/>
            <person name="Kubicek C.P."/>
            <person name="Schmoll M."/>
            <person name="Gaskell J."/>
            <person name="Hammel K.E."/>
            <person name="St John F.J."/>
            <person name="Vanden Wymelenberg A."/>
            <person name="Sabat G."/>
            <person name="Splinter BonDurant S."/>
            <person name="Syed K."/>
            <person name="Yadav J.S."/>
            <person name="Doddapaneni H."/>
            <person name="Subramanian V."/>
            <person name="Lavin J.L."/>
            <person name="Oguiza J.A."/>
            <person name="Perez G."/>
            <person name="Pisabarro A.G."/>
            <person name="Ramirez L."/>
            <person name="Santoyo F."/>
            <person name="Master E."/>
            <person name="Coutinho P.M."/>
            <person name="Henrissat B."/>
            <person name="Lombard V."/>
            <person name="Magnuson J.K."/>
            <person name="Kuees U."/>
            <person name="Hori C."/>
            <person name="Igarashi K."/>
            <person name="Samejima M."/>
            <person name="Held B.W."/>
            <person name="Barry K.W."/>
            <person name="LaButti K.M."/>
            <person name="Lapidus A."/>
            <person name="Lindquist E.A."/>
            <person name="Lucas S.M."/>
            <person name="Riley R."/>
            <person name="Salamov A.A."/>
            <person name="Hoffmeister D."/>
            <person name="Schwenk D."/>
            <person name="Hadar Y."/>
            <person name="Yarden O."/>
            <person name="de Vries R.P."/>
            <person name="Wiebenga A."/>
            <person name="Stenlid J."/>
            <person name="Eastwood D."/>
            <person name="Grigoriev I.V."/>
            <person name="Berka R.M."/>
            <person name="Blanchette R.A."/>
            <person name="Kersten P."/>
            <person name="Martinez A.T."/>
            <person name="Vicuna R."/>
            <person name="Cullen D."/>
        </authorList>
    </citation>
    <scope>NUCLEOTIDE SEQUENCE [LARGE SCALE GENOMIC DNA]</scope>
    <source>
        <strain evidence="7 8">B</strain>
    </source>
</reference>
<dbReference type="EMBL" id="KB445810">
    <property type="protein sequence ID" value="EMD32653.1"/>
    <property type="molecule type" value="Genomic_DNA"/>
</dbReference>
<evidence type="ECO:0000313" key="8">
    <source>
        <dbReference type="Proteomes" id="UP000016930"/>
    </source>
</evidence>
<feature type="compositionally biased region" description="Polar residues" evidence="5">
    <location>
        <begin position="354"/>
        <end position="371"/>
    </location>
</feature>
<feature type="compositionally biased region" description="Basic and acidic residues" evidence="5">
    <location>
        <begin position="38"/>
        <end position="51"/>
    </location>
</feature>
<dbReference type="GO" id="GO:0008270">
    <property type="term" value="F:zinc ion binding"/>
    <property type="evidence" value="ECO:0007669"/>
    <property type="project" value="UniProtKB-KW"/>
</dbReference>
<protein>
    <recommendedName>
        <fullName evidence="6">RING-type domain-containing protein</fullName>
    </recommendedName>
</protein>
<evidence type="ECO:0000256" key="4">
    <source>
        <dbReference type="PROSITE-ProRule" id="PRU00175"/>
    </source>
</evidence>
<gene>
    <name evidence="7" type="ORF">CERSUDRAFT_118680</name>
</gene>
<dbReference type="Gene3D" id="3.30.40.10">
    <property type="entry name" value="Zinc/RING finger domain, C3HC4 (zinc finger)"/>
    <property type="match status" value="1"/>
</dbReference>
<evidence type="ECO:0000259" key="6">
    <source>
        <dbReference type="PROSITE" id="PS50089"/>
    </source>
</evidence>
<dbReference type="InterPro" id="IPR013083">
    <property type="entry name" value="Znf_RING/FYVE/PHD"/>
</dbReference>
<dbReference type="CDD" id="cd16454">
    <property type="entry name" value="RING-H2_PA-TM-RING"/>
    <property type="match status" value="1"/>
</dbReference>
<dbReference type="SUPFAM" id="SSF57850">
    <property type="entry name" value="RING/U-box"/>
    <property type="match status" value="1"/>
</dbReference>
<dbReference type="PANTHER" id="PTHR15710:SF243">
    <property type="entry name" value="E3 UBIQUITIN-PROTEIN LIGASE PRAJA-2 ISOFORM X1"/>
    <property type="match status" value="1"/>
</dbReference>
<keyword evidence="3" id="KW-0862">Zinc</keyword>
<evidence type="ECO:0000256" key="2">
    <source>
        <dbReference type="ARBA" id="ARBA00022771"/>
    </source>
</evidence>